<feature type="transmembrane region" description="Helical" evidence="11">
    <location>
        <begin position="91"/>
        <end position="116"/>
    </location>
</feature>
<evidence type="ECO:0000256" key="6">
    <source>
        <dbReference type="ARBA" id="ARBA00022505"/>
    </source>
</evidence>
<dbReference type="SUPFAM" id="SSF161098">
    <property type="entry name" value="MetI-like"/>
    <property type="match status" value="1"/>
</dbReference>
<dbReference type="InterPro" id="IPR000515">
    <property type="entry name" value="MetI-like"/>
</dbReference>
<dbReference type="Proteomes" id="UP000092626">
    <property type="component" value="Unassembled WGS sequence"/>
</dbReference>
<dbReference type="Gene3D" id="1.10.3720.10">
    <property type="entry name" value="MetI-like"/>
    <property type="match status" value="1"/>
</dbReference>
<dbReference type="PANTHER" id="PTHR30183:SF3">
    <property type="entry name" value="MOLYBDENUM TRANSPORT SYSTEM PERMEASE PROTEIN MODB"/>
    <property type="match status" value="1"/>
</dbReference>
<keyword evidence="4 11" id="KW-0813">Transport</keyword>
<comment type="similarity">
    <text evidence="3 12">Belongs to the binding-protein-dependent transport system permease family. CysTW subfamily.</text>
</comment>
<evidence type="ECO:0000256" key="4">
    <source>
        <dbReference type="ARBA" id="ARBA00022448"/>
    </source>
</evidence>
<keyword evidence="6 12" id="KW-0500">Molybdenum</keyword>
<proteinExistence type="inferred from homology"/>
<name>A0A1A7NM27_9PAST</name>
<evidence type="ECO:0000256" key="3">
    <source>
        <dbReference type="ARBA" id="ARBA00007069"/>
    </source>
</evidence>
<dbReference type="CDD" id="cd06261">
    <property type="entry name" value="TM_PBP2"/>
    <property type="match status" value="1"/>
</dbReference>
<gene>
    <name evidence="14" type="primary">modB</name>
    <name evidence="14" type="ORF">QV01_09975</name>
    <name evidence="15" type="ORF">QV06_07915</name>
</gene>
<feature type="domain" description="ABC transmembrane type-1" evidence="13">
    <location>
        <begin position="19"/>
        <end position="224"/>
    </location>
</feature>
<evidence type="ECO:0000256" key="2">
    <source>
        <dbReference type="ARBA" id="ARBA00004429"/>
    </source>
</evidence>
<evidence type="ECO:0000313" key="15">
    <source>
        <dbReference type="EMBL" id="OBX04158.1"/>
    </source>
</evidence>
<dbReference type="InterPro" id="IPR035906">
    <property type="entry name" value="MetI-like_sf"/>
</dbReference>
<keyword evidence="7 12" id="KW-0997">Cell inner membrane</keyword>
<evidence type="ECO:0000313" key="14">
    <source>
        <dbReference type="EMBL" id="OBW90668.1"/>
    </source>
</evidence>
<comment type="caution">
    <text evidence="14">The sequence shown here is derived from an EMBL/GenBank/DDBJ whole genome shotgun (WGS) entry which is preliminary data.</text>
</comment>
<evidence type="ECO:0000256" key="8">
    <source>
        <dbReference type="ARBA" id="ARBA00022692"/>
    </source>
</evidence>
<reference evidence="16 17" key="1">
    <citation type="submission" date="2014-11" db="EMBL/GenBank/DDBJ databases">
        <title>Pan-genome of Gallibacterium spp.</title>
        <authorList>
            <person name="Kudirkiene E."/>
            <person name="Bojesen A.M."/>
        </authorList>
    </citation>
    <scope>NUCLEOTIDE SEQUENCE [LARGE SCALE GENOMIC DNA]</scope>
    <source>
        <strain evidence="15 16">59/S3/89</strain>
        <strain evidence="14 17">F151</strain>
    </source>
</reference>
<keyword evidence="17" id="KW-1185">Reference proteome</keyword>
<feature type="transmembrane region" description="Helical" evidence="11">
    <location>
        <begin position="209"/>
        <end position="227"/>
    </location>
</feature>
<dbReference type="Proteomes" id="UP000243558">
    <property type="component" value="Unassembled WGS sequence"/>
</dbReference>
<comment type="function">
    <text evidence="1 12">Part of the binding-protein-dependent transport system for molybdenum; probably responsible for the translocation of the substrate across the membrane.</text>
</comment>
<organism evidence="14 17">
    <name type="scientific">Gallibacterium genomosp. 3</name>
    <dbReference type="NCBI Taxonomy" id="505345"/>
    <lineage>
        <taxon>Bacteria</taxon>
        <taxon>Pseudomonadati</taxon>
        <taxon>Pseudomonadota</taxon>
        <taxon>Gammaproteobacteria</taxon>
        <taxon>Pasteurellales</taxon>
        <taxon>Pasteurellaceae</taxon>
        <taxon>Gallibacterium</taxon>
    </lineage>
</organism>
<dbReference type="InterPro" id="IPR011867">
    <property type="entry name" value="ModB_ABC"/>
</dbReference>
<keyword evidence="10 11" id="KW-0472">Membrane</keyword>
<dbReference type="NCBIfam" id="NF006939">
    <property type="entry name" value="PRK09421.1"/>
    <property type="match status" value="1"/>
</dbReference>
<dbReference type="AlphaFoldDB" id="A0A1A7NM27"/>
<feature type="transmembrane region" description="Helical" evidence="11">
    <location>
        <begin position="20"/>
        <end position="45"/>
    </location>
</feature>
<evidence type="ECO:0000256" key="11">
    <source>
        <dbReference type="RuleBase" id="RU363032"/>
    </source>
</evidence>
<evidence type="ECO:0000256" key="12">
    <source>
        <dbReference type="RuleBase" id="RU365097"/>
    </source>
</evidence>
<keyword evidence="8 11" id="KW-0812">Transmembrane</keyword>
<dbReference type="EMBL" id="JTJR01000032">
    <property type="protein sequence ID" value="OBX04158.1"/>
    <property type="molecule type" value="Genomic_DNA"/>
</dbReference>
<evidence type="ECO:0000259" key="13">
    <source>
        <dbReference type="PROSITE" id="PS50928"/>
    </source>
</evidence>
<dbReference type="PATRIC" id="fig|505345.6.peg.1616"/>
<dbReference type="Pfam" id="PF00528">
    <property type="entry name" value="BPD_transp_1"/>
    <property type="match status" value="1"/>
</dbReference>
<comment type="subcellular location">
    <subcellularLocation>
        <location evidence="2 12">Cell inner membrane</location>
        <topology evidence="2 12">Multi-pass membrane protein</topology>
    </subcellularLocation>
    <subcellularLocation>
        <location evidence="11">Cell membrane</location>
        <topology evidence="11">Multi-pass membrane protein</topology>
    </subcellularLocation>
</comment>
<accession>A0A1A7NM27</accession>
<keyword evidence="5" id="KW-1003">Cell membrane</keyword>
<evidence type="ECO:0000256" key="1">
    <source>
        <dbReference type="ARBA" id="ARBA00002949"/>
    </source>
</evidence>
<dbReference type="EMBL" id="JTJM01000059">
    <property type="protein sequence ID" value="OBW90668.1"/>
    <property type="molecule type" value="Genomic_DNA"/>
</dbReference>
<evidence type="ECO:0000313" key="16">
    <source>
        <dbReference type="Proteomes" id="UP000092626"/>
    </source>
</evidence>
<dbReference type="PANTHER" id="PTHR30183">
    <property type="entry name" value="MOLYBDENUM TRANSPORT SYSTEM PERMEASE PROTEIN MODB"/>
    <property type="match status" value="1"/>
</dbReference>
<dbReference type="GO" id="GO:0005886">
    <property type="term" value="C:plasma membrane"/>
    <property type="evidence" value="ECO:0007669"/>
    <property type="project" value="UniProtKB-SubCell"/>
</dbReference>
<evidence type="ECO:0000256" key="7">
    <source>
        <dbReference type="ARBA" id="ARBA00022519"/>
    </source>
</evidence>
<protein>
    <recommendedName>
        <fullName evidence="12">Molybdenum transport system permease</fullName>
    </recommendedName>
</protein>
<feature type="transmembrane region" description="Helical" evidence="11">
    <location>
        <begin position="57"/>
        <end position="79"/>
    </location>
</feature>
<dbReference type="FunFam" id="1.10.3720.10:FF:000018">
    <property type="entry name" value="Molybdenum transport system permease"/>
    <property type="match status" value="1"/>
</dbReference>
<dbReference type="STRING" id="505345.QV06_07915"/>
<evidence type="ECO:0000256" key="10">
    <source>
        <dbReference type="ARBA" id="ARBA00023136"/>
    </source>
</evidence>
<feature type="transmembrane region" description="Helical" evidence="11">
    <location>
        <begin position="144"/>
        <end position="166"/>
    </location>
</feature>
<evidence type="ECO:0000256" key="9">
    <source>
        <dbReference type="ARBA" id="ARBA00022989"/>
    </source>
</evidence>
<evidence type="ECO:0000313" key="17">
    <source>
        <dbReference type="Proteomes" id="UP000243558"/>
    </source>
</evidence>
<dbReference type="NCBIfam" id="TIGR02141">
    <property type="entry name" value="modB_ABC"/>
    <property type="match status" value="1"/>
</dbReference>
<keyword evidence="9 11" id="KW-1133">Transmembrane helix</keyword>
<dbReference type="PROSITE" id="PS50928">
    <property type="entry name" value="ABC_TM1"/>
    <property type="match status" value="1"/>
</dbReference>
<dbReference type="GO" id="GO:0015098">
    <property type="term" value="F:molybdate ion transmembrane transporter activity"/>
    <property type="evidence" value="ECO:0007669"/>
    <property type="project" value="UniProtKB-UniRule"/>
</dbReference>
<evidence type="ECO:0000256" key="5">
    <source>
        <dbReference type="ARBA" id="ARBA00022475"/>
    </source>
</evidence>
<sequence>MMGELQRYFSFSPQELKALWLSLEVALGAVLWSLPLAIFVAWLLARKNFYGKTILNSVIYLPLVLPPVVIGYLLLVIMGRKGVIGQYLYDWFGFSFAFSWRGAILASAVVAFPLVVRSIRLSLESIDTNLEATARTLGASPYRVFFTITLPLALPGVLAGMVLGFARSLGEFGATITFVSNIVGQTQTIPLAMYSFIQTPGAEDQAFKLCLLSIMLSLLSLLLSEWLSRYMYKKLGQRHA</sequence>